<dbReference type="GO" id="GO:0005737">
    <property type="term" value="C:cytoplasm"/>
    <property type="evidence" value="ECO:0007669"/>
    <property type="project" value="UniProtKB-SubCell"/>
</dbReference>
<dbReference type="Proteomes" id="UP000039324">
    <property type="component" value="Unassembled WGS sequence"/>
</dbReference>
<protein>
    <recommendedName>
        <fullName evidence="4">Proteasome subunit beta</fullName>
    </recommendedName>
</protein>
<dbReference type="SUPFAM" id="SSF56235">
    <property type="entry name" value="N-terminal nucleophile aminohydrolases (Ntn hydrolases)"/>
    <property type="match status" value="1"/>
</dbReference>
<dbReference type="GO" id="GO:0005839">
    <property type="term" value="C:proteasome core complex"/>
    <property type="evidence" value="ECO:0007669"/>
    <property type="project" value="InterPro"/>
</dbReference>
<dbReference type="InterPro" id="IPR050115">
    <property type="entry name" value="Proteasome_alpha"/>
</dbReference>
<keyword evidence="1 4" id="KW-0963">Cytoplasm</keyword>
<evidence type="ECO:0000313" key="6">
    <source>
        <dbReference type="EMBL" id="SPQ95710.1"/>
    </source>
</evidence>
<evidence type="ECO:0000313" key="5">
    <source>
        <dbReference type="EMBL" id="CEP03476.1"/>
    </source>
</evidence>
<dbReference type="OrthoDB" id="268428at2759"/>
<dbReference type="PROSITE" id="PS51476">
    <property type="entry name" value="PROTEASOME_BETA_2"/>
    <property type="match status" value="1"/>
</dbReference>
<dbReference type="InterPro" id="IPR029055">
    <property type="entry name" value="Ntn_hydrolases_N"/>
</dbReference>
<evidence type="ECO:0000313" key="8">
    <source>
        <dbReference type="Proteomes" id="UP000290189"/>
    </source>
</evidence>
<dbReference type="InterPro" id="IPR035206">
    <property type="entry name" value="Proteasome_beta2"/>
</dbReference>
<evidence type="ECO:0000256" key="4">
    <source>
        <dbReference type="RuleBase" id="RU004203"/>
    </source>
</evidence>
<dbReference type="CDD" id="cd03758">
    <property type="entry name" value="proteasome_beta_type_2"/>
    <property type="match status" value="1"/>
</dbReference>
<gene>
    <name evidence="5" type="ORF">PBRA_003236</name>
    <name evidence="6" type="ORF">PLBR_LOCUS2925</name>
</gene>
<evidence type="ECO:0000256" key="2">
    <source>
        <dbReference type="ARBA" id="ARBA00022942"/>
    </source>
</evidence>
<dbReference type="OMA" id="MKRDHDK"/>
<comment type="subunit">
    <text evidence="4">Component of the proteasome complex.</text>
</comment>
<evidence type="ECO:0000256" key="1">
    <source>
        <dbReference type="ARBA" id="ARBA00022490"/>
    </source>
</evidence>
<comment type="subcellular location">
    <subcellularLocation>
        <location evidence="4">Cytoplasm</location>
    </subcellularLocation>
    <subcellularLocation>
        <location evidence="4">Nucleus</location>
    </subcellularLocation>
</comment>
<dbReference type="EMBL" id="OVEO01000004">
    <property type="protein sequence ID" value="SPQ95710.1"/>
    <property type="molecule type" value="Genomic_DNA"/>
</dbReference>
<dbReference type="AlphaFoldDB" id="A0A0G4J856"/>
<dbReference type="Gene3D" id="3.60.20.10">
    <property type="entry name" value="Glutamine Phosphoribosylpyrophosphate, subunit 1, domain 1"/>
    <property type="match status" value="1"/>
</dbReference>
<dbReference type="EMBL" id="CDSF01000144">
    <property type="protein sequence ID" value="CEP03476.1"/>
    <property type="molecule type" value="Genomic_DNA"/>
</dbReference>
<dbReference type="InterPro" id="IPR001353">
    <property type="entry name" value="Proteasome_sua/b"/>
</dbReference>
<keyword evidence="6" id="KW-0496">Mitochondrion</keyword>
<dbReference type="PANTHER" id="PTHR11599">
    <property type="entry name" value="PROTEASOME SUBUNIT ALPHA/BETA"/>
    <property type="match status" value="1"/>
</dbReference>
<dbReference type="STRING" id="37360.A0A0G4J856"/>
<dbReference type="GO" id="GO:0005634">
    <property type="term" value="C:nucleus"/>
    <property type="evidence" value="ECO:0007669"/>
    <property type="project" value="UniProtKB-SubCell"/>
</dbReference>
<comment type="function">
    <text evidence="4">Component of the proteasome, a multicatalytic proteinase complex which is characterized by its ability to cleave peptides with Arg, Phe, Tyr, Leu, and Glu adjacent to the leaving group at neutral or slightly basic pH. The proteasome has an ATP-dependent proteolytic activity.</text>
</comment>
<dbReference type="InterPro" id="IPR023333">
    <property type="entry name" value="Proteasome_suB-type"/>
</dbReference>
<name>A0A0G4J856_PLABS</name>
<accession>A0A0G4J856</accession>
<reference evidence="6 8" key="2">
    <citation type="submission" date="2018-03" db="EMBL/GenBank/DDBJ databases">
        <authorList>
            <person name="Fogelqvist J."/>
        </authorList>
    </citation>
    <scope>NUCLEOTIDE SEQUENCE [LARGE SCALE GENOMIC DNA]</scope>
</reference>
<proteinExistence type="inferred from homology"/>
<dbReference type="Proteomes" id="UP000290189">
    <property type="component" value="Unassembled WGS sequence"/>
</dbReference>
<evidence type="ECO:0000313" key="7">
    <source>
        <dbReference type="Proteomes" id="UP000039324"/>
    </source>
</evidence>
<reference evidence="5 7" key="1">
    <citation type="submission" date="2015-02" db="EMBL/GenBank/DDBJ databases">
        <authorList>
            <person name="Chooi Y.-H."/>
        </authorList>
    </citation>
    <scope>NUCLEOTIDE SEQUENCE [LARGE SCALE GENOMIC DNA]</scope>
    <source>
        <strain evidence="5">E3</strain>
    </source>
</reference>
<evidence type="ECO:0000256" key="3">
    <source>
        <dbReference type="ARBA" id="ARBA00023242"/>
    </source>
</evidence>
<keyword evidence="7" id="KW-1185">Reference proteome</keyword>
<keyword evidence="3 4" id="KW-0539">Nucleus</keyword>
<geneLocation type="mitochondrion" evidence="6"/>
<dbReference type="GO" id="GO:0010498">
    <property type="term" value="P:proteasomal protein catabolic process"/>
    <property type="evidence" value="ECO:0007669"/>
    <property type="project" value="InterPro"/>
</dbReference>
<keyword evidence="2 4" id="KW-0647">Proteasome</keyword>
<organism evidence="5 7">
    <name type="scientific">Plasmodiophora brassicae</name>
    <name type="common">Clubroot disease agent</name>
    <dbReference type="NCBI Taxonomy" id="37360"/>
    <lineage>
        <taxon>Eukaryota</taxon>
        <taxon>Sar</taxon>
        <taxon>Rhizaria</taxon>
        <taxon>Endomyxa</taxon>
        <taxon>Phytomyxea</taxon>
        <taxon>Plasmodiophorida</taxon>
        <taxon>Plasmodiophoridae</taxon>
        <taxon>Plasmodiophora</taxon>
    </lineage>
</organism>
<sequence length="199" mass="21865">MGDIVLGLVGADYVLLAADCSVARSIVRYQDTEDKIYPLGDSSAATRQIMACAGPTSDRTNFCEYVQRNVQLYTLQAGTPLTTKAVANFARNELAVALRKGPFQTNILLGGYDDNKGPSLYFMDYMASLHAVDKGAHGYGGYFTLGLLDREYKKNMTLDEGIKLLKQCIAELDARFLLNMPRFIGKVVDKTGVRTVSLE</sequence>
<dbReference type="Pfam" id="PF00227">
    <property type="entry name" value="Proteasome"/>
    <property type="match status" value="1"/>
</dbReference>
<comment type="similarity">
    <text evidence="4">Belongs to the peptidase T1B family.</text>
</comment>